<protein>
    <submittedName>
        <fullName evidence="1">Uncharacterized protein</fullName>
    </submittedName>
</protein>
<dbReference type="KEGG" id="far:ABE41_017975"/>
<accession>A0A1B1Z8Y6</accession>
<gene>
    <name evidence="1" type="ORF">ABE41_017975</name>
</gene>
<dbReference type="Proteomes" id="UP000077412">
    <property type="component" value="Chromosome"/>
</dbReference>
<evidence type="ECO:0000313" key="2">
    <source>
        <dbReference type="Proteomes" id="UP000077412"/>
    </source>
</evidence>
<proteinExistence type="predicted"/>
<name>A0A1B1Z8Y6_9BACL</name>
<evidence type="ECO:0000313" key="1">
    <source>
        <dbReference type="EMBL" id="ANX13904.1"/>
    </source>
</evidence>
<dbReference type="AlphaFoldDB" id="A0A1B1Z8Y6"/>
<sequence length="109" mass="12580">MSGYPNMREFYQKGLILIGENDRAALLQKSGENTSHEGSTHWLIAMEGSEKQPDIYQWKVLIYPSDSKKVNCYKSPYYSSQHFSSIHDAINYSNELSQKAREDQLNTLE</sequence>
<organism evidence="1 2">
    <name type="scientific">Fictibacillus arsenicus</name>
    <dbReference type="NCBI Taxonomy" id="255247"/>
    <lineage>
        <taxon>Bacteria</taxon>
        <taxon>Bacillati</taxon>
        <taxon>Bacillota</taxon>
        <taxon>Bacilli</taxon>
        <taxon>Bacillales</taxon>
        <taxon>Fictibacillaceae</taxon>
        <taxon>Fictibacillus</taxon>
    </lineage>
</organism>
<dbReference type="OrthoDB" id="2988425at2"/>
<dbReference type="EMBL" id="CP016761">
    <property type="protein sequence ID" value="ANX13904.1"/>
    <property type="molecule type" value="Genomic_DNA"/>
</dbReference>
<dbReference type="RefSeq" id="WP_066293364.1">
    <property type="nucleotide sequence ID" value="NZ_CP016761.1"/>
</dbReference>
<reference evidence="1 2" key="1">
    <citation type="submission" date="2016-08" db="EMBL/GenBank/DDBJ databases">
        <title>Complete genome sequence of Fictibacillus arsenicus G25-54, a strain with toxicity to nematodes and a potential arsenic-resistance activity.</title>
        <authorList>
            <person name="Zheng Z."/>
        </authorList>
    </citation>
    <scope>NUCLEOTIDE SEQUENCE [LARGE SCALE GENOMIC DNA]</scope>
    <source>
        <strain evidence="1 2">G25-54</strain>
    </source>
</reference>
<keyword evidence="2" id="KW-1185">Reference proteome</keyword>